<reference evidence="3" key="1">
    <citation type="submission" date="2022-11" db="UniProtKB">
        <authorList>
            <consortium name="WormBaseParasite"/>
        </authorList>
    </citation>
    <scope>IDENTIFICATION</scope>
</reference>
<organism evidence="2 3">
    <name type="scientific">Parascaris equorum</name>
    <name type="common">Equine roundworm</name>
    <dbReference type="NCBI Taxonomy" id="6256"/>
    <lineage>
        <taxon>Eukaryota</taxon>
        <taxon>Metazoa</taxon>
        <taxon>Ecdysozoa</taxon>
        <taxon>Nematoda</taxon>
        <taxon>Chromadorea</taxon>
        <taxon>Rhabditida</taxon>
        <taxon>Spirurina</taxon>
        <taxon>Ascaridomorpha</taxon>
        <taxon>Ascaridoidea</taxon>
        <taxon>Ascarididae</taxon>
        <taxon>Parascaris</taxon>
    </lineage>
</organism>
<dbReference type="WBParaSite" id="PEQ_0000978301-mRNA-1">
    <property type="protein sequence ID" value="PEQ_0000978301-mRNA-1"/>
    <property type="gene ID" value="PEQ_0000978301"/>
</dbReference>
<dbReference type="Proteomes" id="UP000887564">
    <property type="component" value="Unplaced"/>
</dbReference>
<evidence type="ECO:0000313" key="2">
    <source>
        <dbReference type="Proteomes" id="UP000887564"/>
    </source>
</evidence>
<proteinExistence type="predicted"/>
<name>A0A914RTY4_PAREQ</name>
<protein>
    <submittedName>
        <fullName evidence="3">Uncharacterized protein</fullName>
    </submittedName>
</protein>
<accession>A0A914RTY4</accession>
<keyword evidence="1" id="KW-0812">Transmembrane</keyword>
<keyword evidence="1" id="KW-1133">Transmembrane helix</keyword>
<keyword evidence="2" id="KW-1185">Reference proteome</keyword>
<sequence>MDSSGRIKVFRFVAYSAVIFSLVSIFAICISLPTVDSHVNNTMTPGALGETGTSALSKPPTLQ</sequence>
<feature type="transmembrane region" description="Helical" evidence="1">
    <location>
        <begin position="12"/>
        <end position="35"/>
    </location>
</feature>
<evidence type="ECO:0000313" key="3">
    <source>
        <dbReference type="WBParaSite" id="PEQ_0000978301-mRNA-1"/>
    </source>
</evidence>
<dbReference type="AlphaFoldDB" id="A0A914RTY4"/>
<keyword evidence="1" id="KW-0472">Membrane</keyword>
<evidence type="ECO:0000256" key="1">
    <source>
        <dbReference type="SAM" id="Phobius"/>
    </source>
</evidence>